<proteinExistence type="inferred from homology"/>
<dbReference type="PIRSF" id="PIRSF006443">
    <property type="entry name" value="MoaB"/>
    <property type="match status" value="1"/>
</dbReference>
<accession>A0A9X4ASP5</accession>
<comment type="function">
    <text evidence="5">May be involved in the biosynthesis of molybdopterin.</text>
</comment>
<evidence type="ECO:0000313" key="8">
    <source>
        <dbReference type="Proteomes" id="UP001151081"/>
    </source>
</evidence>
<evidence type="ECO:0000256" key="5">
    <source>
        <dbReference type="PIRNR" id="PIRNR006443"/>
    </source>
</evidence>
<sequence length="182" mass="19374">MRTNESPEVFKVATFTLSDTRTPSDDVGGRVLVDRLRAAGFTVVSHAILREERDELREAIHYVCDADTADAIVLTGGTGIAPRDRTIEVIEPMLDKTIDGFGEAFRRLSWDQIGPRAILSRAIAGVVRGKVIAALPGSPSAVELAVDALLAPTLAHAIALASGRGGKHAAHGHPHGKHGRKH</sequence>
<dbReference type="PANTHER" id="PTHR43232">
    <property type="entry name" value="MOLYBDENUM COFACTOR BIOSYNTHESIS PROTEIN B"/>
    <property type="match status" value="1"/>
</dbReference>
<evidence type="ECO:0000256" key="2">
    <source>
        <dbReference type="ARBA" id="ARBA00006112"/>
    </source>
</evidence>
<evidence type="ECO:0000256" key="4">
    <source>
        <dbReference type="ARBA" id="ARBA00023150"/>
    </source>
</evidence>
<dbReference type="InterPro" id="IPR008284">
    <property type="entry name" value="MoCF_biosynth_CS"/>
</dbReference>
<keyword evidence="8" id="KW-1185">Reference proteome</keyword>
<evidence type="ECO:0000256" key="1">
    <source>
        <dbReference type="ARBA" id="ARBA00005046"/>
    </source>
</evidence>
<reference evidence="7 8" key="1">
    <citation type="submission" date="2021-04" db="EMBL/GenBank/DDBJ databases">
        <title>Genome analysis of Polyangium sp.</title>
        <authorList>
            <person name="Li Y."/>
            <person name="Wang J."/>
        </authorList>
    </citation>
    <scope>NUCLEOTIDE SEQUENCE [LARGE SCALE GENOMIC DNA]</scope>
    <source>
        <strain evidence="7 8">SDU14</strain>
    </source>
</reference>
<dbReference type="Proteomes" id="UP001151081">
    <property type="component" value="Unassembled WGS sequence"/>
</dbReference>
<protein>
    <recommendedName>
        <fullName evidence="3 5">Molybdenum cofactor biosynthesis protein B</fullName>
    </recommendedName>
</protein>
<dbReference type="NCBIfam" id="TIGR00177">
    <property type="entry name" value="molyb_syn"/>
    <property type="match status" value="1"/>
</dbReference>
<dbReference type="CDD" id="cd00886">
    <property type="entry name" value="MogA_MoaB"/>
    <property type="match status" value="1"/>
</dbReference>
<dbReference type="InterPro" id="IPR001453">
    <property type="entry name" value="MoaB/Mog_dom"/>
</dbReference>
<dbReference type="RefSeq" id="WP_272423543.1">
    <property type="nucleotide sequence ID" value="NZ_JAGTJJ010000013.1"/>
</dbReference>
<dbReference type="SMART" id="SM00852">
    <property type="entry name" value="MoCF_biosynth"/>
    <property type="match status" value="1"/>
</dbReference>
<dbReference type="SUPFAM" id="SSF53218">
    <property type="entry name" value="Molybdenum cofactor biosynthesis proteins"/>
    <property type="match status" value="1"/>
</dbReference>
<dbReference type="Gene3D" id="3.40.980.10">
    <property type="entry name" value="MoaB/Mog-like domain"/>
    <property type="match status" value="1"/>
</dbReference>
<evidence type="ECO:0000256" key="3">
    <source>
        <dbReference type="ARBA" id="ARBA00015262"/>
    </source>
</evidence>
<evidence type="ECO:0000313" key="7">
    <source>
        <dbReference type="EMBL" id="MDC3983344.1"/>
    </source>
</evidence>
<feature type="domain" description="MoaB/Mog" evidence="6">
    <location>
        <begin position="13"/>
        <end position="157"/>
    </location>
</feature>
<evidence type="ECO:0000259" key="6">
    <source>
        <dbReference type="SMART" id="SM00852"/>
    </source>
</evidence>
<organism evidence="7 8">
    <name type="scientific">Polyangium jinanense</name>
    <dbReference type="NCBI Taxonomy" id="2829994"/>
    <lineage>
        <taxon>Bacteria</taxon>
        <taxon>Pseudomonadati</taxon>
        <taxon>Myxococcota</taxon>
        <taxon>Polyangia</taxon>
        <taxon>Polyangiales</taxon>
        <taxon>Polyangiaceae</taxon>
        <taxon>Polyangium</taxon>
    </lineage>
</organism>
<comment type="similarity">
    <text evidence="2 5">Belongs to the MoaB/Mog family.</text>
</comment>
<dbReference type="AlphaFoldDB" id="A0A9X4ASP5"/>
<dbReference type="EMBL" id="JAGTJJ010000013">
    <property type="protein sequence ID" value="MDC3983344.1"/>
    <property type="molecule type" value="Genomic_DNA"/>
</dbReference>
<dbReference type="GO" id="GO:0005829">
    <property type="term" value="C:cytosol"/>
    <property type="evidence" value="ECO:0007669"/>
    <property type="project" value="TreeGrafter"/>
</dbReference>
<gene>
    <name evidence="7" type="ORF">KEG57_22735</name>
</gene>
<dbReference type="PROSITE" id="PS01078">
    <property type="entry name" value="MOCF_BIOSYNTHESIS_1"/>
    <property type="match status" value="1"/>
</dbReference>
<keyword evidence="4 5" id="KW-0501">Molybdenum cofactor biosynthesis</keyword>
<dbReference type="InterPro" id="IPR012245">
    <property type="entry name" value="MoaB"/>
</dbReference>
<dbReference type="Pfam" id="PF00994">
    <property type="entry name" value="MoCF_biosynth"/>
    <property type="match status" value="1"/>
</dbReference>
<dbReference type="PANTHER" id="PTHR43232:SF2">
    <property type="entry name" value="MOLYBDENUM COFACTOR BIOSYNTHESIS PROTEIN B"/>
    <property type="match status" value="1"/>
</dbReference>
<comment type="pathway">
    <text evidence="1 5">Cofactor biosynthesis; molybdopterin biosynthesis.</text>
</comment>
<comment type="caution">
    <text evidence="7">The sequence shown here is derived from an EMBL/GenBank/DDBJ whole genome shotgun (WGS) entry which is preliminary data.</text>
</comment>
<name>A0A9X4ASP5_9BACT</name>
<dbReference type="InterPro" id="IPR036425">
    <property type="entry name" value="MoaB/Mog-like_dom_sf"/>
</dbReference>
<dbReference type="GO" id="GO:0006777">
    <property type="term" value="P:Mo-molybdopterin cofactor biosynthetic process"/>
    <property type="evidence" value="ECO:0007669"/>
    <property type="project" value="UniProtKB-UniRule"/>
</dbReference>